<gene>
    <name evidence="2" type="primary">AVEN_12544_1</name>
    <name evidence="2" type="ORF">CEXT_586781</name>
</gene>
<reference evidence="2 3" key="1">
    <citation type="submission" date="2021-06" db="EMBL/GenBank/DDBJ databases">
        <title>Caerostris extrusa draft genome.</title>
        <authorList>
            <person name="Kono N."/>
            <person name="Arakawa K."/>
        </authorList>
    </citation>
    <scope>NUCLEOTIDE SEQUENCE [LARGE SCALE GENOMIC DNA]</scope>
</reference>
<dbReference type="AlphaFoldDB" id="A0AAV4P4H5"/>
<keyword evidence="1" id="KW-0472">Membrane</keyword>
<accession>A0AAV4P4H5</accession>
<evidence type="ECO:0000256" key="1">
    <source>
        <dbReference type="SAM" id="Phobius"/>
    </source>
</evidence>
<proteinExistence type="predicted"/>
<dbReference type="Proteomes" id="UP001054945">
    <property type="component" value="Unassembled WGS sequence"/>
</dbReference>
<dbReference type="EMBL" id="BPLR01003961">
    <property type="protein sequence ID" value="GIX90656.1"/>
    <property type="molecule type" value="Genomic_DNA"/>
</dbReference>
<dbReference type="Pfam" id="PF15114">
    <property type="entry name" value="UPF0640"/>
    <property type="match status" value="1"/>
</dbReference>
<evidence type="ECO:0000313" key="3">
    <source>
        <dbReference type="Proteomes" id="UP001054945"/>
    </source>
</evidence>
<feature type="transmembrane region" description="Helical" evidence="1">
    <location>
        <begin position="49"/>
        <end position="67"/>
    </location>
</feature>
<keyword evidence="1" id="KW-1133">Transmembrane helix</keyword>
<comment type="caution">
    <text evidence="2">The sequence shown here is derived from an EMBL/GenBank/DDBJ whole genome shotgun (WGS) entry which is preliminary data.</text>
</comment>
<organism evidence="2 3">
    <name type="scientific">Caerostris extrusa</name>
    <name type="common">Bark spider</name>
    <name type="synonym">Caerostris bankana</name>
    <dbReference type="NCBI Taxonomy" id="172846"/>
    <lineage>
        <taxon>Eukaryota</taxon>
        <taxon>Metazoa</taxon>
        <taxon>Ecdysozoa</taxon>
        <taxon>Arthropoda</taxon>
        <taxon>Chelicerata</taxon>
        <taxon>Arachnida</taxon>
        <taxon>Araneae</taxon>
        <taxon>Araneomorphae</taxon>
        <taxon>Entelegynae</taxon>
        <taxon>Araneoidea</taxon>
        <taxon>Araneidae</taxon>
        <taxon>Caerostris</taxon>
    </lineage>
</organism>
<keyword evidence="1" id="KW-0812">Transmembrane</keyword>
<evidence type="ECO:0008006" key="4">
    <source>
        <dbReference type="Google" id="ProtNLM"/>
    </source>
</evidence>
<sequence>MLRDHIFSGATDVSITEKVKCFRFCENITMHFIREVVQKWPGKKRFGHYRFLPLFFIFGAMLEFTMIKWEFRGVNFYKTFKRRRAEEIIAEELKDKLGVEQYLQN</sequence>
<name>A0AAV4P4H5_CAEEX</name>
<dbReference type="PANTHER" id="PTHR35250:SF1">
    <property type="entry name" value="UBIQUINOL-CYTOCHROME-C REDUCTASE COMPLEX ASSEMBLY FACTOR 5"/>
    <property type="match status" value="1"/>
</dbReference>
<protein>
    <recommendedName>
        <fullName evidence="4">Small integral membrane protein 4</fullName>
    </recommendedName>
</protein>
<dbReference type="InterPro" id="IPR028183">
    <property type="entry name" value="UQCC5"/>
</dbReference>
<evidence type="ECO:0000313" key="2">
    <source>
        <dbReference type="EMBL" id="GIX90656.1"/>
    </source>
</evidence>
<keyword evidence="3" id="KW-1185">Reference proteome</keyword>
<dbReference type="PANTHER" id="PTHR35250">
    <property type="entry name" value="SMALL INTEGRAL MEMBRANE PROTEIN 4"/>
    <property type="match status" value="1"/>
</dbReference>